<gene>
    <name evidence="3" type="ORF">BA890_06635</name>
</gene>
<protein>
    <recommendedName>
        <fullName evidence="2">DUF2059 domain-containing protein</fullName>
    </recommendedName>
</protein>
<dbReference type="Pfam" id="PF09832">
    <property type="entry name" value="DUF2059"/>
    <property type="match status" value="1"/>
</dbReference>
<evidence type="ECO:0000313" key="3">
    <source>
        <dbReference type="EMBL" id="ANQ12453.1"/>
    </source>
</evidence>
<evidence type="ECO:0000259" key="2">
    <source>
        <dbReference type="Pfam" id="PF09832"/>
    </source>
</evidence>
<dbReference type="Proteomes" id="UP000092741">
    <property type="component" value="Chromosome 1"/>
</dbReference>
<evidence type="ECO:0000313" key="4">
    <source>
        <dbReference type="Proteomes" id="UP000092741"/>
    </source>
</evidence>
<dbReference type="EMBL" id="CP016345">
    <property type="protein sequence ID" value="ANQ12453.1"/>
    <property type="molecule type" value="Genomic_DNA"/>
</dbReference>
<reference evidence="3 4" key="1">
    <citation type="submission" date="2016-07" db="EMBL/GenBank/DDBJ databases">
        <title>Developing Vibrio natriegens as a novel, fast-growing host for biotechnology.</title>
        <authorList>
            <person name="Weinstock M.T."/>
            <person name="Hesek E.D."/>
            <person name="Wilson C.M."/>
            <person name="Gibson D.G."/>
        </authorList>
    </citation>
    <scope>NUCLEOTIDE SEQUENCE [LARGE SCALE GENOMIC DNA]</scope>
    <source>
        <strain evidence="3 4">ATCC 14048</strain>
    </source>
</reference>
<dbReference type="GeneID" id="70912479"/>
<sequence length="159" mass="17977">MKNLRKFIVVALLVASPISGMAADKQEVVDRLLEVMKVEKQLSGGFEAMTPVIEQLANNLQLNATEKEELVNIYRDWFINDINRQNIIVEMGALYSQAFSQQEIELMIEFYATPVGQKLVEKSPALMQAGAQLGMQEAERAQPKLIETLTPFLEKHQIQ</sequence>
<keyword evidence="4" id="KW-1185">Reference proteome</keyword>
<accession>A0AAN0Y2F8</accession>
<organism evidence="3 4">
    <name type="scientific">Vibrio natriegens NBRC 15636 = ATCC 14048 = DSM 759</name>
    <dbReference type="NCBI Taxonomy" id="1219067"/>
    <lineage>
        <taxon>Bacteria</taxon>
        <taxon>Pseudomonadati</taxon>
        <taxon>Pseudomonadota</taxon>
        <taxon>Gammaproteobacteria</taxon>
        <taxon>Vibrionales</taxon>
        <taxon>Vibrionaceae</taxon>
        <taxon>Vibrio</taxon>
    </lineage>
</organism>
<name>A0AAN0Y2F8_VIBNA</name>
<keyword evidence="1" id="KW-0732">Signal</keyword>
<feature type="domain" description="DUF2059" evidence="2">
    <location>
        <begin position="87"/>
        <end position="143"/>
    </location>
</feature>
<feature type="chain" id="PRO_5042936393" description="DUF2059 domain-containing protein" evidence="1">
    <location>
        <begin position="23"/>
        <end position="159"/>
    </location>
</feature>
<dbReference type="RefSeq" id="WP_020333129.1">
    <property type="nucleotide sequence ID" value="NZ_ATFJ01000002.1"/>
</dbReference>
<dbReference type="InterPro" id="IPR018637">
    <property type="entry name" value="DUF2059"/>
</dbReference>
<dbReference type="KEGG" id="vna:PN96_06715"/>
<feature type="signal peptide" evidence="1">
    <location>
        <begin position="1"/>
        <end position="22"/>
    </location>
</feature>
<dbReference type="AlphaFoldDB" id="A0AAN0Y2F8"/>
<proteinExistence type="predicted"/>
<evidence type="ECO:0000256" key="1">
    <source>
        <dbReference type="SAM" id="SignalP"/>
    </source>
</evidence>